<evidence type="ECO:0000256" key="6">
    <source>
        <dbReference type="ARBA" id="ARBA00023125"/>
    </source>
</evidence>
<sequence length="585" mass="68548">MLDLFQQKICELYNIILSPIDDMFKITALENYKREIEFSHQKSFGSAYYEFIKNNKEKGTVYTPEPISSYMIENTIKAGQIVENPYIKIVDPSCGTGNILICCFKLLRNLYVDNLNIINEKNGLDLKLESLDEHIITHNLYGFDIDDIATKILIIDLYDLSKGSICNHIFNMDFLLYESEHKYDIFIGNPPYVGKKSIDKVYADHLKVRYSEVYSDKGDLSYCFFKKALEDLENGGKLTFITSRYFLESPSGEDLRKVLKELCTIDKIIDFYGIRPFKNIGIDPVILFITNYQNEDNEIQIIKPISVKSKNKNEFYNSIFLKNGNNKYNSFILNKNKLNNKGWILIDETQRNIINKIEQKCFTHLSNICNSYQGVITGCDKAFVVSNDTYLNENIEVNLIKPWIKSSYIEKNSVLRRDSYIIYSDLINNPDEYPRAIAHIEKNVEKLLKRRECERGIRKWYELQWGRDQNIFESEKIIFPFKASSNRFALDKGSYFSADVYALILKENVPFAYDFLLYLLNSKIYEFYFKTFAKKLGDDAYEYYPNNLMKLCIPVTIDFVGKDENYLYDYFGFSEEEKKIIQRGV</sequence>
<dbReference type="InterPro" id="IPR050953">
    <property type="entry name" value="N4_N6_ade-DNA_methylase"/>
</dbReference>
<dbReference type="Pfam" id="PF07669">
    <property type="entry name" value="Eco57I"/>
    <property type="match status" value="1"/>
</dbReference>
<dbReference type="InterPro" id="IPR029063">
    <property type="entry name" value="SAM-dependent_MTases_sf"/>
</dbReference>
<feature type="domain" description="MmeI-like DNA-methyltransferase" evidence="10">
    <location>
        <begin position="87"/>
        <end position="157"/>
    </location>
</feature>
<keyword evidence="6" id="KW-0238">DNA-binding</keyword>
<evidence type="ECO:0000313" key="12">
    <source>
        <dbReference type="Proteomes" id="UP000287872"/>
    </source>
</evidence>
<accession>A0A401UPA3</accession>
<feature type="domain" description="Type II methyltransferase M.TaqI-like" evidence="8">
    <location>
        <begin position="171"/>
        <end position="274"/>
    </location>
</feature>
<dbReference type="InterPro" id="IPR011639">
    <property type="entry name" value="MethylTrfase_TaqI-like_dom"/>
</dbReference>
<evidence type="ECO:0000256" key="4">
    <source>
        <dbReference type="ARBA" id="ARBA00022691"/>
    </source>
</evidence>
<protein>
    <recommendedName>
        <fullName evidence="1">site-specific DNA-methyltransferase (adenine-specific)</fullName>
        <ecNumber evidence="1">2.1.1.72</ecNumber>
    </recommendedName>
</protein>
<dbReference type="PANTHER" id="PTHR33841">
    <property type="entry name" value="DNA METHYLTRANSFERASE YEEA-RELATED"/>
    <property type="match status" value="1"/>
</dbReference>
<evidence type="ECO:0000259" key="8">
    <source>
        <dbReference type="Pfam" id="PF07669"/>
    </source>
</evidence>
<evidence type="ECO:0000256" key="7">
    <source>
        <dbReference type="ARBA" id="ARBA00047942"/>
    </source>
</evidence>
<dbReference type="PANTHER" id="PTHR33841:SF6">
    <property type="entry name" value="TYPE II METHYLTRANSFERASE M.HINDII"/>
    <property type="match status" value="1"/>
</dbReference>
<evidence type="ECO:0000256" key="5">
    <source>
        <dbReference type="ARBA" id="ARBA00022747"/>
    </source>
</evidence>
<dbReference type="Pfam" id="PF12950">
    <property type="entry name" value="TaqI_C"/>
    <property type="match status" value="1"/>
</dbReference>
<dbReference type="EC" id="2.1.1.72" evidence="1"/>
<name>A0A401UPA3_9CLOT</name>
<keyword evidence="4" id="KW-0949">S-adenosyl-L-methionine</keyword>
<keyword evidence="5" id="KW-0680">Restriction system</keyword>
<keyword evidence="12" id="KW-1185">Reference proteome</keyword>
<dbReference type="Gene3D" id="3.40.50.150">
    <property type="entry name" value="Vaccinia Virus protein VP39"/>
    <property type="match status" value="1"/>
</dbReference>
<feature type="domain" description="TaqI-like C-terminal specificity" evidence="9">
    <location>
        <begin position="431"/>
        <end position="551"/>
    </location>
</feature>
<evidence type="ECO:0000259" key="9">
    <source>
        <dbReference type="Pfam" id="PF12950"/>
    </source>
</evidence>
<reference evidence="11 12" key="1">
    <citation type="submission" date="2018-11" db="EMBL/GenBank/DDBJ databases">
        <title>Genome sequencing and assembly of Clostridium tagluense strain A121.</title>
        <authorList>
            <person name="Murakami T."/>
            <person name="Segawa T."/>
            <person name="Shcherbakova V.A."/>
            <person name="Mori H."/>
            <person name="Yoshimura Y."/>
        </authorList>
    </citation>
    <scope>NUCLEOTIDE SEQUENCE [LARGE SCALE GENOMIC DNA]</scope>
    <source>
        <strain evidence="11 12">A121</strain>
    </source>
</reference>
<dbReference type="OrthoDB" id="9815272at2"/>
<gene>
    <name evidence="11" type="ORF">Ctaglu_29980</name>
</gene>
<dbReference type="InterPro" id="IPR046816">
    <property type="entry name" value="MmeI_Mtase"/>
</dbReference>
<keyword evidence="2 11" id="KW-0489">Methyltransferase</keyword>
<evidence type="ECO:0000256" key="1">
    <source>
        <dbReference type="ARBA" id="ARBA00011900"/>
    </source>
</evidence>
<comment type="caution">
    <text evidence="11">The sequence shown here is derived from an EMBL/GenBank/DDBJ whole genome shotgun (WGS) entry which is preliminary data.</text>
</comment>
<keyword evidence="3" id="KW-0808">Transferase</keyword>
<dbReference type="GO" id="GO:0032259">
    <property type="term" value="P:methylation"/>
    <property type="evidence" value="ECO:0007669"/>
    <property type="project" value="UniProtKB-KW"/>
</dbReference>
<dbReference type="GO" id="GO:0009307">
    <property type="term" value="P:DNA restriction-modification system"/>
    <property type="evidence" value="ECO:0007669"/>
    <property type="project" value="UniProtKB-KW"/>
</dbReference>
<dbReference type="GO" id="GO:0003677">
    <property type="term" value="F:DNA binding"/>
    <property type="evidence" value="ECO:0007669"/>
    <property type="project" value="UniProtKB-KW"/>
</dbReference>
<dbReference type="PRINTS" id="PR00507">
    <property type="entry name" value="N12N6MTFRASE"/>
</dbReference>
<dbReference type="EMBL" id="BHYK01000017">
    <property type="protein sequence ID" value="GCD11375.1"/>
    <property type="molecule type" value="Genomic_DNA"/>
</dbReference>
<dbReference type="InterPro" id="IPR025931">
    <property type="entry name" value="TaqI_C"/>
</dbReference>
<dbReference type="Proteomes" id="UP000287872">
    <property type="component" value="Unassembled WGS sequence"/>
</dbReference>
<dbReference type="RefSeq" id="WP_125003142.1">
    <property type="nucleotide sequence ID" value="NZ_BHYK01000017.1"/>
</dbReference>
<proteinExistence type="predicted"/>
<dbReference type="Pfam" id="PF20473">
    <property type="entry name" value="MmeI_Mtase"/>
    <property type="match status" value="1"/>
</dbReference>
<dbReference type="SUPFAM" id="SSF53335">
    <property type="entry name" value="S-adenosyl-L-methionine-dependent methyltransferases"/>
    <property type="match status" value="1"/>
</dbReference>
<dbReference type="AlphaFoldDB" id="A0A401UPA3"/>
<evidence type="ECO:0000313" key="11">
    <source>
        <dbReference type="EMBL" id="GCD11375.1"/>
    </source>
</evidence>
<comment type="catalytic activity">
    <reaction evidence="7">
        <text>a 2'-deoxyadenosine in DNA + S-adenosyl-L-methionine = an N(6)-methyl-2'-deoxyadenosine in DNA + S-adenosyl-L-homocysteine + H(+)</text>
        <dbReference type="Rhea" id="RHEA:15197"/>
        <dbReference type="Rhea" id="RHEA-COMP:12418"/>
        <dbReference type="Rhea" id="RHEA-COMP:12419"/>
        <dbReference type="ChEBI" id="CHEBI:15378"/>
        <dbReference type="ChEBI" id="CHEBI:57856"/>
        <dbReference type="ChEBI" id="CHEBI:59789"/>
        <dbReference type="ChEBI" id="CHEBI:90615"/>
        <dbReference type="ChEBI" id="CHEBI:90616"/>
        <dbReference type="EC" id="2.1.1.72"/>
    </reaction>
</comment>
<evidence type="ECO:0000256" key="2">
    <source>
        <dbReference type="ARBA" id="ARBA00022603"/>
    </source>
</evidence>
<evidence type="ECO:0000259" key="10">
    <source>
        <dbReference type="Pfam" id="PF20473"/>
    </source>
</evidence>
<dbReference type="GO" id="GO:0009007">
    <property type="term" value="F:site-specific DNA-methyltransferase (adenine-specific) activity"/>
    <property type="evidence" value="ECO:0007669"/>
    <property type="project" value="UniProtKB-EC"/>
</dbReference>
<organism evidence="11 12">
    <name type="scientific">Clostridium tagluense</name>
    <dbReference type="NCBI Taxonomy" id="360422"/>
    <lineage>
        <taxon>Bacteria</taxon>
        <taxon>Bacillati</taxon>
        <taxon>Bacillota</taxon>
        <taxon>Clostridia</taxon>
        <taxon>Eubacteriales</taxon>
        <taxon>Clostridiaceae</taxon>
        <taxon>Clostridium</taxon>
    </lineage>
</organism>
<evidence type="ECO:0000256" key="3">
    <source>
        <dbReference type="ARBA" id="ARBA00022679"/>
    </source>
</evidence>